<dbReference type="InterPro" id="IPR007412">
    <property type="entry name" value="FlgM"/>
</dbReference>
<feature type="compositionally biased region" description="Basic and acidic residues" evidence="9">
    <location>
        <begin position="17"/>
        <end position="34"/>
    </location>
</feature>
<comment type="similarity">
    <text evidence="1">Belongs to the FlgM family.</text>
</comment>
<dbReference type="SUPFAM" id="SSF101498">
    <property type="entry name" value="Anti-sigma factor FlgM"/>
    <property type="match status" value="1"/>
</dbReference>
<comment type="caution">
    <text evidence="11">The sequence shown here is derived from an EMBL/GenBank/DDBJ whole genome shotgun (WGS) entry which is preliminary data.</text>
</comment>
<reference evidence="11 12" key="1">
    <citation type="submission" date="2020-04" db="EMBL/GenBank/DDBJ databases">
        <authorList>
            <consortium name="Desulfovibrio sp. FSS-1 genome sequencing consortium"/>
            <person name="Shimoshige H."/>
            <person name="Kobayashi H."/>
            <person name="Maekawa T."/>
        </authorList>
    </citation>
    <scope>NUCLEOTIDE SEQUENCE [LARGE SCALE GENOMIC DNA]</scope>
    <source>
        <strain evidence="11 12">SIID29052-01</strain>
    </source>
</reference>
<dbReference type="RefSeq" id="WP_173080977.1">
    <property type="nucleotide sequence ID" value="NZ_BLTE01000001.1"/>
</dbReference>
<evidence type="ECO:0000313" key="12">
    <source>
        <dbReference type="Proteomes" id="UP000494245"/>
    </source>
</evidence>
<evidence type="ECO:0000256" key="6">
    <source>
        <dbReference type="ARBA" id="ARBA00023163"/>
    </source>
</evidence>
<evidence type="ECO:0000256" key="9">
    <source>
        <dbReference type="SAM" id="MobiDB-lite"/>
    </source>
</evidence>
<keyword evidence="3" id="KW-0678">Repressor</keyword>
<comment type="function">
    <text evidence="7">Responsible for the coupling of flagellin expression to flagellar assembly by preventing expression of the flagellin genes when a component of the middle class of proteins is defective. It negatively regulates flagellar genes by inhibiting the activity of FliA by directly binding to FliA.</text>
</comment>
<dbReference type="NCBIfam" id="TIGR03824">
    <property type="entry name" value="FlgM_jcvi"/>
    <property type="match status" value="1"/>
</dbReference>
<keyword evidence="4" id="KW-1005">Bacterial flagellum biogenesis</keyword>
<organism evidence="11 12">
    <name type="scientific">Fundidesulfovibrio magnetotacticus</name>
    <dbReference type="NCBI Taxonomy" id="2730080"/>
    <lineage>
        <taxon>Bacteria</taxon>
        <taxon>Pseudomonadati</taxon>
        <taxon>Thermodesulfobacteriota</taxon>
        <taxon>Desulfovibrionia</taxon>
        <taxon>Desulfovibrionales</taxon>
        <taxon>Desulfovibrionaceae</taxon>
        <taxon>Fundidesulfovibrio</taxon>
    </lineage>
</organism>
<protein>
    <recommendedName>
        <fullName evidence="2">Negative regulator of flagellin synthesis</fullName>
    </recommendedName>
    <alternativeName>
        <fullName evidence="8">Anti-sigma-28 factor</fullName>
    </alternativeName>
</protein>
<dbReference type="AlphaFoldDB" id="A0A6V8LLW2"/>
<evidence type="ECO:0000256" key="2">
    <source>
        <dbReference type="ARBA" id="ARBA00017823"/>
    </source>
</evidence>
<name>A0A6V8LLW2_9BACT</name>
<sequence>MDIKKILGGSSPYIQSKVEKGEESTASAKVEKAKAKARSQSSGSGDRVSVSGDAKLVAEAAKAAQESPDIRVERVEALRAQVQSGTYNLDSRRIAQKLVESDLDFLK</sequence>
<dbReference type="GO" id="GO:0045892">
    <property type="term" value="P:negative regulation of DNA-templated transcription"/>
    <property type="evidence" value="ECO:0007669"/>
    <property type="project" value="InterPro"/>
</dbReference>
<dbReference type="Pfam" id="PF04316">
    <property type="entry name" value="FlgM"/>
    <property type="match status" value="1"/>
</dbReference>
<evidence type="ECO:0000259" key="10">
    <source>
        <dbReference type="Pfam" id="PF04316"/>
    </source>
</evidence>
<proteinExistence type="inferred from homology"/>
<accession>A0A6V8LLW2</accession>
<evidence type="ECO:0000256" key="3">
    <source>
        <dbReference type="ARBA" id="ARBA00022491"/>
    </source>
</evidence>
<keyword evidence="5" id="KW-0805">Transcription regulation</keyword>
<feature type="region of interest" description="Disordered" evidence="9">
    <location>
        <begin position="17"/>
        <end position="50"/>
    </location>
</feature>
<dbReference type="InterPro" id="IPR031316">
    <property type="entry name" value="FlgM_C"/>
</dbReference>
<evidence type="ECO:0000256" key="1">
    <source>
        <dbReference type="ARBA" id="ARBA00005322"/>
    </source>
</evidence>
<feature type="domain" description="Anti-sigma-28 factor FlgM C-terminal" evidence="10">
    <location>
        <begin position="46"/>
        <end position="100"/>
    </location>
</feature>
<dbReference type="GO" id="GO:0044781">
    <property type="term" value="P:bacterial-type flagellum organization"/>
    <property type="evidence" value="ECO:0007669"/>
    <property type="project" value="UniProtKB-KW"/>
</dbReference>
<gene>
    <name evidence="11" type="ORF">NNJEOMEG_00520</name>
</gene>
<dbReference type="EMBL" id="BLTE01000001">
    <property type="protein sequence ID" value="GFK92694.1"/>
    <property type="molecule type" value="Genomic_DNA"/>
</dbReference>
<keyword evidence="6" id="KW-0804">Transcription</keyword>
<dbReference type="Proteomes" id="UP000494245">
    <property type="component" value="Unassembled WGS sequence"/>
</dbReference>
<evidence type="ECO:0000313" key="11">
    <source>
        <dbReference type="EMBL" id="GFK92694.1"/>
    </source>
</evidence>
<evidence type="ECO:0000256" key="4">
    <source>
        <dbReference type="ARBA" id="ARBA00022795"/>
    </source>
</evidence>
<reference evidence="11 12" key="2">
    <citation type="submission" date="2020-05" db="EMBL/GenBank/DDBJ databases">
        <title>Draft genome sequence of Desulfovibrio sp. strainFSS-1.</title>
        <authorList>
            <person name="Shimoshige H."/>
            <person name="Kobayashi H."/>
            <person name="Maekawa T."/>
        </authorList>
    </citation>
    <scope>NUCLEOTIDE SEQUENCE [LARGE SCALE GENOMIC DNA]</scope>
    <source>
        <strain evidence="11 12">SIID29052-01</strain>
    </source>
</reference>
<evidence type="ECO:0000256" key="8">
    <source>
        <dbReference type="ARBA" id="ARBA00030117"/>
    </source>
</evidence>
<evidence type="ECO:0000256" key="7">
    <source>
        <dbReference type="ARBA" id="ARBA00024739"/>
    </source>
</evidence>
<dbReference type="InterPro" id="IPR035890">
    <property type="entry name" value="Anti-sigma-28_factor_FlgM_sf"/>
</dbReference>
<keyword evidence="12" id="KW-1185">Reference proteome</keyword>
<evidence type="ECO:0000256" key="5">
    <source>
        <dbReference type="ARBA" id="ARBA00023015"/>
    </source>
</evidence>
<feature type="compositionally biased region" description="Low complexity" evidence="9">
    <location>
        <begin position="38"/>
        <end position="50"/>
    </location>
</feature>